<dbReference type="Pfam" id="PF00076">
    <property type="entry name" value="RRM_1"/>
    <property type="match status" value="3"/>
</dbReference>
<evidence type="ECO:0000256" key="10">
    <source>
        <dbReference type="RuleBase" id="RU362004"/>
    </source>
</evidence>
<dbReference type="Pfam" id="PF00658">
    <property type="entry name" value="MLLE"/>
    <property type="match status" value="1"/>
</dbReference>
<evidence type="ECO:0000256" key="5">
    <source>
        <dbReference type="ARBA" id="ARBA00022737"/>
    </source>
</evidence>
<dbReference type="InterPro" id="IPR036053">
    <property type="entry name" value="PABP-dom"/>
</dbReference>
<feature type="domain" description="RRM" evidence="12">
    <location>
        <begin position="143"/>
        <end position="231"/>
    </location>
</feature>
<keyword evidence="5" id="KW-0677">Repeat</keyword>
<dbReference type="Gene3D" id="3.30.70.330">
    <property type="match status" value="3"/>
</dbReference>
<dbReference type="InterPro" id="IPR035979">
    <property type="entry name" value="RBD_domain_sf"/>
</dbReference>
<feature type="domain" description="RRM" evidence="12">
    <location>
        <begin position="257"/>
        <end position="334"/>
    </location>
</feature>
<feature type="compositionally biased region" description="Polar residues" evidence="11">
    <location>
        <begin position="433"/>
        <end position="469"/>
    </location>
</feature>
<comment type="function">
    <text evidence="8">Binds the poly(A) tail of mRNA. Appears to be an important mediator of the multiple roles of the poly(A) tail in mRNA biogenesis, stability and translation.</text>
</comment>
<name>A0AAQ3N9D6_VIGMU</name>
<feature type="domain" description="PABC" evidence="13">
    <location>
        <begin position="501"/>
        <end position="582"/>
    </location>
</feature>
<dbReference type="FunFam" id="3.30.70.330:FF:000500">
    <property type="entry name" value="Polyadenylate-binding protein"/>
    <property type="match status" value="1"/>
</dbReference>
<evidence type="ECO:0000256" key="11">
    <source>
        <dbReference type="SAM" id="MobiDB-lite"/>
    </source>
</evidence>
<evidence type="ECO:0000256" key="4">
    <source>
        <dbReference type="ARBA" id="ARBA00022490"/>
    </source>
</evidence>
<dbReference type="GO" id="GO:0003723">
    <property type="term" value="F:RNA binding"/>
    <property type="evidence" value="ECO:0007669"/>
    <property type="project" value="UniProtKB-UniRule"/>
</dbReference>
<dbReference type="InterPro" id="IPR000504">
    <property type="entry name" value="RRM_dom"/>
</dbReference>
<evidence type="ECO:0000256" key="1">
    <source>
        <dbReference type="ARBA" id="ARBA00004123"/>
    </source>
</evidence>
<evidence type="ECO:0000313" key="15">
    <source>
        <dbReference type="Proteomes" id="UP001374535"/>
    </source>
</evidence>
<dbReference type="PROSITE" id="PS50102">
    <property type="entry name" value="RRM"/>
    <property type="match status" value="3"/>
</dbReference>
<dbReference type="InterPro" id="IPR003954">
    <property type="entry name" value="RRM_euk-type"/>
</dbReference>
<gene>
    <name evidence="14" type="ORF">V8G54_018796</name>
</gene>
<reference evidence="14 15" key="1">
    <citation type="journal article" date="2023" name="Life. Sci Alliance">
        <title>Evolutionary insights into 3D genome organization and epigenetic landscape of Vigna mungo.</title>
        <authorList>
            <person name="Junaid A."/>
            <person name="Singh B."/>
            <person name="Bhatia S."/>
        </authorList>
    </citation>
    <scope>NUCLEOTIDE SEQUENCE [LARGE SCALE GENOMIC DNA]</scope>
    <source>
        <strain evidence="14">Urdbean</strain>
    </source>
</reference>
<evidence type="ECO:0000256" key="8">
    <source>
        <dbReference type="ARBA" id="ARBA00054110"/>
    </source>
</evidence>
<dbReference type="SMART" id="SM00361">
    <property type="entry name" value="RRM_1"/>
    <property type="match status" value="2"/>
</dbReference>
<dbReference type="FunFam" id="3.30.70.330:FF:000564">
    <property type="entry name" value="Polyadenylate-binding protein"/>
    <property type="match status" value="1"/>
</dbReference>
<feature type="region of interest" description="Disordered" evidence="11">
    <location>
        <begin position="418"/>
        <end position="504"/>
    </location>
</feature>
<keyword evidence="4 10" id="KW-0963">Cytoplasm</keyword>
<dbReference type="SUPFAM" id="SSF54928">
    <property type="entry name" value="RNA-binding domain, RBD"/>
    <property type="match status" value="2"/>
</dbReference>
<dbReference type="InterPro" id="IPR012677">
    <property type="entry name" value="Nucleotide-bd_a/b_plait_sf"/>
</dbReference>
<comment type="similarity">
    <text evidence="3 10">Belongs to the polyadenylate-binding protein type-1 family.</text>
</comment>
<dbReference type="CDD" id="cd12381">
    <property type="entry name" value="RRM4_I_PABPs"/>
    <property type="match status" value="1"/>
</dbReference>
<evidence type="ECO:0000256" key="3">
    <source>
        <dbReference type="ARBA" id="ARBA00008557"/>
    </source>
</evidence>
<dbReference type="SMART" id="SM00360">
    <property type="entry name" value="RRM"/>
    <property type="match status" value="3"/>
</dbReference>
<dbReference type="Gene3D" id="1.10.1900.10">
    <property type="entry name" value="c-terminal domain of poly(a) binding protein"/>
    <property type="match status" value="1"/>
</dbReference>
<feature type="domain" description="RRM" evidence="12">
    <location>
        <begin position="52"/>
        <end position="129"/>
    </location>
</feature>
<dbReference type="EMBL" id="CP144695">
    <property type="protein sequence ID" value="WVZ05450.1"/>
    <property type="molecule type" value="Genomic_DNA"/>
</dbReference>
<dbReference type="GO" id="GO:0005634">
    <property type="term" value="C:nucleus"/>
    <property type="evidence" value="ECO:0007669"/>
    <property type="project" value="UniProtKB-SubCell"/>
</dbReference>
<dbReference type="PANTHER" id="PTHR24012">
    <property type="entry name" value="RNA BINDING PROTEIN"/>
    <property type="match status" value="1"/>
</dbReference>
<dbReference type="PROSITE" id="PS51309">
    <property type="entry name" value="PABC"/>
    <property type="match status" value="1"/>
</dbReference>
<dbReference type="InterPro" id="IPR006515">
    <property type="entry name" value="PABP_1234"/>
</dbReference>
<evidence type="ECO:0000256" key="7">
    <source>
        <dbReference type="ARBA" id="ARBA00023242"/>
    </source>
</evidence>
<comment type="subcellular location">
    <subcellularLocation>
        <location evidence="2 10">Cytoplasm</location>
    </subcellularLocation>
    <subcellularLocation>
        <location evidence="1">Nucleus</location>
    </subcellularLocation>
</comment>
<evidence type="ECO:0000313" key="14">
    <source>
        <dbReference type="EMBL" id="WVZ05450.1"/>
    </source>
</evidence>
<evidence type="ECO:0000256" key="9">
    <source>
        <dbReference type="PROSITE-ProRule" id="PRU00176"/>
    </source>
</evidence>
<dbReference type="FunFam" id="3.30.70.330:FF:000499">
    <property type="entry name" value="Polyadenylate-binding protein"/>
    <property type="match status" value="1"/>
</dbReference>
<keyword evidence="15" id="KW-1185">Reference proteome</keyword>
<proteinExistence type="inferred from homology"/>
<organism evidence="14 15">
    <name type="scientific">Vigna mungo</name>
    <name type="common">Black gram</name>
    <name type="synonym">Phaseolus mungo</name>
    <dbReference type="NCBI Taxonomy" id="3915"/>
    <lineage>
        <taxon>Eukaryota</taxon>
        <taxon>Viridiplantae</taxon>
        <taxon>Streptophyta</taxon>
        <taxon>Embryophyta</taxon>
        <taxon>Tracheophyta</taxon>
        <taxon>Spermatophyta</taxon>
        <taxon>Magnoliopsida</taxon>
        <taxon>eudicotyledons</taxon>
        <taxon>Gunneridae</taxon>
        <taxon>Pentapetalae</taxon>
        <taxon>rosids</taxon>
        <taxon>fabids</taxon>
        <taxon>Fabales</taxon>
        <taxon>Fabaceae</taxon>
        <taxon>Papilionoideae</taxon>
        <taxon>50 kb inversion clade</taxon>
        <taxon>NPAAA clade</taxon>
        <taxon>indigoferoid/millettioid clade</taxon>
        <taxon>Phaseoleae</taxon>
        <taxon>Vigna</taxon>
    </lineage>
</organism>
<evidence type="ECO:0000259" key="13">
    <source>
        <dbReference type="PROSITE" id="PS51309"/>
    </source>
</evidence>
<feature type="compositionally biased region" description="Low complexity" evidence="11">
    <location>
        <begin position="485"/>
        <end position="497"/>
    </location>
</feature>
<keyword evidence="7" id="KW-0539">Nucleus</keyword>
<protein>
    <recommendedName>
        <fullName evidence="10">Polyadenylate-binding protein</fullName>
        <shortName evidence="10">PABP</shortName>
    </recommendedName>
</protein>
<dbReference type="CDD" id="cd12379">
    <property type="entry name" value="RRM2_I_PABPs"/>
    <property type="match status" value="1"/>
</dbReference>
<evidence type="ECO:0000256" key="2">
    <source>
        <dbReference type="ARBA" id="ARBA00004496"/>
    </source>
</evidence>
<dbReference type="AlphaFoldDB" id="A0AAQ3N9D6"/>
<accession>A0AAQ3N9D6</accession>
<dbReference type="InterPro" id="IPR045305">
    <property type="entry name" value="RRM2_I_PABPs"/>
</dbReference>
<sequence>MKESDGGVLIEIFEFVYPIRAIETKNHTLLNGKMMRVMWSRRDPDARKSTIGNLFIKNIPESIDNAGLQDIFKKYGNILSSKVVTSDDGKSKGYGFVQFESEESSHVAIEKLNGSTVGDKQLYVGKFVKKCDRIFPGADARYTNLYMKNLDLNITEEKLKEKFSSFGKIVSLAIAKDHNGMPKGFGFVNYDNPDDAKKAMEGMNGSQLGSSCTLLGFLQGSKILYVARAQKKAEREQILHHQFEEKRKEQILKYKGSNVYVKNIHDNVSDEELRDLFSACGTITSAKVMQDDKGICKGFGFVNFSTPEEANKAVNTFHGFMFHGKPLYVALAQRKEDRKAQLQLQYTQQIAGLAGPSTTNIPGGYTPYYYAATGAISHVPPRAGLMYHPLALRPVWGANAFAPPAISFQQSSLPAVSNNNRQHRQNRGRLNGHSASQGNTQSGTYLQQGQQTSQSMISPRDSSTQQRTGQLKYIPNGRQREMEKGSGSSSATSNSGRGSQGPEMLHSFLAGAAPEQQKEILGEHLYMLCVYCDIFEQPSLAAKITGMLLEMDNGELLVLLESPEALSVKVEEVVQVLKNTKTKVSGQDVLRSNYLSAEVAVN</sequence>
<dbReference type="InterPro" id="IPR002004">
    <property type="entry name" value="PABP_HYD_C"/>
</dbReference>
<dbReference type="SUPFAM" id="SSF63570">
    <property type="entry name" value="PABC (PABP) domain"/>
    <property type="match status" value="1"/>
</dbReference>
<keyword evidence="6 9" id="KW-0694">RNA-binding</keyword>
<dbReference type="GO" id="GO:0005737">
    <property type="term" value="C:cytoplasm"/>
    <property type="evidence" value="ECO:0007669"/>
    <property type="project" value="UniProtKB-SubCell"/>
</dbReference>
<dbReference type="SMART" id="SM00517">
    <property type="entry name" value="PolyA"/>
    <property type="match status" value="1"/>
</dbReference>
<dbReference type="NCBIfam" id="TIGR01628">
    <property type="entry name" value="PABP-1234"/>
    <property type="match status" value="1"/>
</dbReference>
<evidence type="ECO:0000256" key="6">
    <source>
        <dbReference type="ARBA" id="ARBA00022884"/>
    </source>
</evidence>
<evidence type="ECO:0000259" key="12">
    <source>
        <dbReference type="PROSITE" id="PS50102"/>
    </source>
</evidence>
<dbReference type="Proteomes" id="UP001374535">
    <property type="component" value="Chromosome 6"/>
</dbReference>